<dbReference type="Proteomes" id="UP001153069">
    <property type="component" value="Unassembled WGS sequence"/>
</dbReference>
<accession>A0A9N8H6X5</accession>
<proteinExistence type="predicted"/>
<sequence length="128" mass="14235">MFTTRRMKNIISPTSNVPKPLRRSRRSNAEVYDSLVMANQHADRIGSISRPSPPPVSCFDFSHMSDKNEEAKLMNRTMLGNIKFSAAFKASPRINLIEAAKTTTPEIPESATLKASAKAAPKLRHVRV</sequence>
<name>A0A9N8H6X5_9STRA</name>
<dbReference type="AlphaFoldDB" id="A0A9N8H6X5"/>
<comment type="caution">
    <text evidence="2">The sequence shown here is derived from an EMBL/GenBank/DDBJ whole genome shotgun (WGS) entry which is preliminary data.</text>
</comment>
<organism evidence="2 3">
    <name type="scientific">Seminavis robusta</name>
    <dbReference type="NCBI Taxonomy" id="568900"/>
    <lineage>
        <taxon>Eukaryota</taxon>
        <taxon>Sar</taxon>
        <taxon>Stramenopiles</taxon>
        <taxon>Ochrophyta</taxon>
        <taxon>Bacillariophyta</taxon>
        <taxon>Bacillariophyceae</taxon>
        <taxon>Bacillariophycidae</taxon>
        <taxon>Naviculales</taxon>
        <taxon>Naviculaceae</taxon>
        <taxon>Seminavis</taxon>
    </lineage>
</organism>
<reference evidence="2" key="1">
    <citation type="submission" date="2020-06" db="EMBL/GenBank/DDBJ databases">
        <authorList>
            <consortium name="Plant Systems Biology data submission"/>
        </authorList>
    </citation>
    <scope>NUCLEOTIDE SEQUENCE</scope>
    <source>
        <strain evidence="2">D6</strain>
    </source>
</reference>
<gene>
    <name evidence="2" type="ORF">SEMRO_184_G080000.1</name>
</gene>
<feature type="region of interest" description="Disordered" evidence="1">
    <location>
        <begin position="1"/>
        <end position="26"/>
    </location>
</feature>
<keyword evidence="3" id="KW-1185">Reference proteome</keyword>
<evidence type="ECO:0000313" key="2">
    <source>
        <dbReference type="EMBL" id="CAB9504053.1"/>
    </source>
</evidence>
<protein>
    <submittedName>
        <fullName evidence="2">Uncharacterized protein</fullName>
    </submittedName>
</protein>
<dbReference type="EMBL" id="CAICTM010000183">
    <property type="protein sequence ID" value="CAB9504053.1"/>
    <property type="molecule type" value="Genomic_DNA"/>
</dbReference>
<evidence type="ECO:0000256" key="1">
    <source>
        <dbReference type="SAM" id="MobiDB-lite"/>
    </source>
</evidence>
<evidence type="ECO:0000313" key="3">
    <source>
        <dbReference type="Proteomes" id="UP001153069"/>
    </source>
</evidence>